<feature type="region of interest" description="Disordered" evidence="1">
    <location>
        <begin position="1"/>
        <end position="26"/>
    </location>
</feature>
<evidence type="ECO:0000256" key="1">
    <source>
        <dbReference type="SAM" id="MobiDB-lite"/>
    </source>
</evidence>
<keyword evidence="2" id="KW-1185">Reference proteome</keyword>
<name>A0ABM2XAN9_MESAU</name>
<gene>
    <name evidence="3" type="primary">LOC121139936</name>
</gene>
<dbReference type="GeneID" id="121139936"/>
<sequence length="204" mass="23333">MKKSSNTTGTGAPKSDSQLPEKIHKTQSARAAKIKARKEEISATKIQKAWFTYVDKTLFKLLKHTVCAAEYCVAHELLKKVSPIEAALVKDPSMKCKVRFRFGGETFPPFIVFKIFFKNDGHGYKYFSGKDLLKPSSKAVADAYKIMGERKFCQQIMEDEHLFQKFKVTDRMDVVTVQDYMQVRNLDIDIKKACLTLFSNKKES</sequence>
<evidence type="ECO:0000313" key="3">
    <source>
        <dbReference type="RefSeq" id="XP_040599892.1"/>
    </source>
</evidence>
<reference evidence="3" key="1">
    <citation type="submission" date="2025-08" db="UniProtKB">
        <authorList>
            <consortium name="RefSeq"/>
        </authorList>
    </citation>
    <scope>IDENTIFICATION</scope>
    <source>
        <tissue evidence="3">Liver</tissue>
    </source>
</reference>
<feature type="compositionally biased region" description="Polar residues" evidence="1">
    <location>
        <begin position="1"/>
        <end position="18"/>
    </location>
</feature>
<dbReference type="Proteomes" id="UP000886700">
    <property type="component" value="Unplaced"/>
</dbReference>
<dbReference type="RefSeq" id="XP_040599892.1">
    <property type="nucleotide sequence ID" value="XM_040743958.1"/>
</dbReference>
<protein>
    <submittedName>
        <fullName evidence="3">Uncharacterized protein</fullName>
    </submittedName>
</protein>
<evidence type="ECO:0000313" key="2">
    <source>
        <dbReference type="Proteomes" id="UP000886700"/>
    </source>
</evidence>
<proteinExistence type="predicted"/>
<dbReference type="PANTHER" id="PTHR33504:SF1">
    <property type="entry name" value="FAMILY WITH SEQUENCE SIMILARITY 90, MEMBER A1B"/>
    <property type="match status" value="1"/>
</dbReference>
<accession>A0ABM2XAN9</accession>
<organism evidence="2 3">
    <name type="scientific">Mesocricetus auratus</name>
    <name type="common">Golden hamster</name>
    <dbReference type="NCBI Taxonomy" id="10036"/>
    <lineage>
        <taxon>Eukaryota</taxon>
        <taxon>Metazoa</taxon>
        <taxon>Chordata</taxon>
        <taxon>Craniata</taxon>
        <taxon>Vertebrata</taxon>
        <taxon>Euteleostomi</taxon>
        <taxon>Mammalia</taxon>
        <taxon>Eutheria</taxon>
        <taxon>Euarchontoglires</taxon>
        <taxon>Glires</taxon>
        <taxon>Rodentia</taxon>
        <taxon>Myomorpha</taxon>
        <taxon>Muroidea</taxon>
        <taxon>Cricetidae</taxon>
        <taxon>Cricetinae</taxon>
        <taxon>Mesocricetus</taxon>
    </lineage>
</organism>
<dbReference type="PANTHER" id="PTHR33504">
    <property type="entry name" value="NADH DEHYDROGENASE (UBIQUINONE) 1 BETA SUBCOMPLEX, 4"/>
    <property type="match status" value="1"/>
</dbReference>